<proteinExistence type="predicted"/>
<keyword evidence="2" id="KW-1185">Reference proteome</keyword>
<evidence type="ECO:0000313" key="2">
    <source>
        <dbReference type="Proteomes" id="UP001595556"/>
    </source>
</evidence>
<name>A0ABV7HC56_9BURK</name>
<accession>A0ABV7HC56</accession>
<dbReference type="Proteomes" id="UP001595556">
    <property type="component" value="Unassembled WGS sequence"/>
</dbReference>
<sequence length="184" mass="19074">MHGRLIESLEGHVTAVHGGAVWRAICARAGAPEDGLLTPGTGLQPCAYALVHAGADALGISRQTLLEACGAFWLECQQAAWTAADRAACSPLPVDAPAVGRLQTVYALAQNVLRQFGADNCMLLPTGHDAIEVQLPGAGALVREWTVGVFKALSQAAGVAAAVREVASDEARGFALHRVEVQAC</sequence>
<dbReference type="RefSeq" id="WP_377305701.1">
    <property type="nucleotide sequence ID" value="NZ_CP180191.1"/>
</dbReference>
<evidence type="ECO:0008006" key="3">
    <source>
        <dbReference type="Google" id="ProtNLM"/>
    </source>
</evidence>
<protein>
    <recommendedName>
        <fullName evidence="3">Heme NO-binding protein</fullName>
    </recommendedName>
</protein>
<dbReference type="EMBL" id="JBHRTI010000010">
    <property type="protein sequence ID" value="MFC3149156.1"/>
    <property type="molecule type" value="Genomic_DNA"/>
</dbReference>
<gene>
    <name evidence="1" type="ORF">ACFOEN_16155</name>
</gene>
<organism evidence="1 2">
    <name type="scientific">Piscinibacterium candidicorallinum</name>
    <dbReference type="NCBI Taxonomy" id="1793872"/>
    <lineage>
        <taxon>Bacteria</taxon>
        <taxon>Pseudomonadati</taxon>
        <taxon>Pseudomonadota</taxon>
        <taxon>Betaproteobacteria</taxon>
        <taxon>Burkholderiales</taxon>
        <taxon>Piscinibacterium</taxon>
    </lineage>
</organism>
<dbReference type="InterPro" id="IPR024096">
    <property type="entry name" value="NO_sig/Golgi_transp_ligand-bd"/>
</dbReference>
<reference evidence="2" key="1">
    <citation type="journal article" date="2019" name="Int. J. Syst. Evol. Microbiol.">
        <title>The Global Catalogue of Microorganisms (GCM) 10K type strain sequencing project: providing services to taxonomists for standard genome sequencing and annotation.</title>
        <authorList>
            <consortium name="The Broad Institute Genomics Platform"/>
            <consortium name="The Broad Institute Genome Sequencing Center for Infectious Disease"/>
            <person name="Wu L."/>
            <person name="Ma J."/>
        </authorList>
    </citation>
    <scope>NUCLEOTIDE SEQUENCE [LARGE SCALE GENOMIC DNA]</scope>
    <source>
        <strain evidence="2">KCTC 52168</strain>
    </source>
</reference>
<evidence type="ECO:0000313" key="1">
    <source>
        <dbReference type="EMBL" id="MFC3149156.1"/>
    </source>
</evidence>
<dbReference type="Gene3D" id="3.90.1520.10">
    <property type="entry name" value="H-NOX domain"/>
    <property type="match status" value="1"/>
</dbReference>
<dbReference type="SUPFAM" id="SSF111126">
    <property type="entry name" value="Ligand-binding domain in the NO signalling and Golgi transport"/>
    <property type="match status" value="1"/>
</dbReference>
<comment type="caution">
    <text evidence="1">The sequence shown here is derived from an EMBL/GenBank/DDBJ whole genome shotgun (WGS) entry which is preliminary data.</text>
</comment>
<dbReference type="InterPro" id="IPR038158">
    <property type="entry name" value="H-NOX_domain_sf"/>
</dbReference>